<gene>
    <name evidence="2" type="ORF">ACFQMA_11735</name>
</gene>
<reference evidence="2 3" key="1">
    <citation type="journal article" date="2019" name="Int. J. Syst. Evol. Microbiol.">
        <title>The Global Catalogue of Microorganisms (GCM) 10K type strain sequencing project: providing services to taxonomists for standard genome sequencing and annotation.</title>
        <authorList>
            <consortium name="The Broad Institute Genomics Platform"/>
            <consortium name="The Broad Institute Genome Sequencing Center for Infectious Disease"/>
            <person name="Wu L."/>
            <person name="Ma J."/>
        </authorList>
    </citation>
    <scope>NUCLEOTIDE SEQUENCE [LARGE SCALE GENOMIC DNA]</scope>
    <source>
        <strain evidence="2 3">XZYJT29</strain>
    </source>
</reference>
<keyword evidence="3" id="KW-1185">Reference proteome</keyword>
<accession>A0ABD5XZC9</accession>
<proteinExistence type="predicted"/>
<evidence type="ECO:0000313" key="3">
    <source>
        <dbReference type="Proteomes" id="UP001596432"/>
    </source>
</evidence>
<dbReference type="EMBL" id="JBHTAS010000001">
    <property type="protein sequence ID" value="MFC7140497.1"/>
    <property type="molecule type" value="Genomic_DNA"/>
</dbReference>
<evidence type="ECO:0000313" key="2">
    <source>
        <dbReference type="EMBL" id="MFC7140497.1"/>
    </source>
</evidence>
<dbReference type="GeneID" id="78820787"/>
<name>A0ABD5XZC9_9EURY</name>
<comment type="caution">
    <text evidence="2">The sequence shown here is derived from an EMBL/GenBank/DDBJ whole genome shotgun (WGS) entry which is preliminary data.</text>
</comment>
<protein>
    <submittedName>
        <fullName evidence="2">Uncharacterized protein</fullName>
    </submittedName>
</protein>
<sequence length="76" mass="9124">MNRTLNPNTKNAVNERQKQDFCHDCERYKAFCEGKRNWLDDDDYWVCERCIKNGRPEQEEQNEQHSILQFIGGDSQ</sequence>
<organism evidence="2 3">
    <name type="scientific">Halosimplex aquaticum</name>
    <dbReference type="NCBI Taxonomy" id="3026162"/>
    <lineage>
        <taxon>Archaea</taxon>
        <taxon>Methanobacteriati</taxon>
        <taxon>Methanobacteriota</taxon>
        <taxon>Stenosarchaea group</taxon>
        <taxon>Halobacteria</taxon>
        <taxon>Halobacteriales</taxon>
        <taxon>Haloarculaceae</taxon>
        <taxon>Halosimplex</taxon>
    </lineage>
</organism>
<dbReference type="AlphaFoldDB" id="A0ABD5XZC9"/>
<dbReference type="RefSeq" id="WP_274326053.1">
    <property type="nucleotide sequence ID" value="NZ_CP118158.1"/>
</dbReference>
<feature type="region of interest" description="Disordered" evidence="1">
    <location>
        <begin position="56"/>
        <end position="76"/>
    </location>
</feature>
<evidence type="ECO:0000256" key="1">
    <source>
        <dbReference type="SAM" id="MobiDB-lite"/>
    </source>
</evidence>
<dbReference type="Proteomes" id="UP001596432">
    <property type="component" value="Unassembled WGS sequence"/>
</dbReference>